<name>A0A0F7SR20_PHARH</name>
<accession>A0A0F7SR20</accession>
<feature type="compositionally biased region" description="Polar residues" evidence="1">
    <location>
        <begin position="222"/>
        <end position="237"/>
    </location>
</feature>
<evidence type="ECO:0000313" key="4">
    <source>
        <dbReference type="EMBL" id="CED82955.1"/>
    </source>
</evidence>
<feature type="compositionally biased region" description="Basic and acidic residues" evidence="1">
    <location>
        <begin position="154"/>
        <end position="179"/>
    </location>
</feature>
<keyword evidence="2" id="KW-0812">Transmembrane</keyword>
<evidence type="ECO:0000256" key="3">
    <source>
        <dbReference type="SAM" id="SignalP"/>
    </source>
</evidence>
<sequence>MHTRRIDGPDRTSLLVVLALLSNISHARPILALDRPIEGLWSKPIIEHLIPRNESMPFDSISDTGEVEAPKQNITPLVTGLTAGLLVFFLSVILGWMYYRHVVRKARRRAQQEEEEEERKAEKNERETKVRQGGTRGDRSRTKQTMSPSGSKPKRPERTRERAQRPTSRPRAELERESEGNEPLSISNALSILPSNMSSTTLSSIKTSMDRMDWNSAAEPTELTQTGPPTPNQAFLESSSRSGSVSSASGSTNSSDSERTRFEVNRSDKFVHDVKGT</sequence>
<feature type="compositionally biased region" description="Basic and acidic residues" evidence="1">
    <location>
        <begin position="118"/>
        <end position="141"/>
    </location>
</feature>
<keyword evidence="2" id="KW-0472">Membrane</keyword>
<feature type="region of interest" description="Disordered" evidence="1">
    <location>
        <begin position="110"/>
        <end position="190"/>
    </location>
</feature>
<evidence type="ECO:0000256" key="1">
    <source>
        <dbReference type="SAM" id="MobiDB-lite"/>
    </source>
</evidence>
<protein>
    <submittedName>
        <fullName evidence="4">Uncharacterized protein</fullName>
    </submittedName>
</protein>
<organism evidence="4">
    <name type="scientific">Phaffia rhodozyma</name>
    <name type="common">Yeast</name>
    <name type="synonym">Xanthophyllomyces dendrorhous</name>
    <dbReference type="NCBI Taxonomy" id="264483"/>
    <lineage>
        <taxon>Eukaryota</taxon>
        <taxon>Fungi</taxon>
        <taxon>Dikarya</taxon>
        <taxon>Basidiomycota</taxon>
        <taxon>Agaricomycotina</taxon>
        <taxon>Tremellomycetes</taxon>
        <taxon>Cystofilobasidiales</taxon>
        <taxon>Mrakiaceae</taxon>
        <taxon>Phaffia</taxon>
    </lineage>
</organism>
<proteinExistence type="predicted"/>
<feature type="signal peptide" evidence="3">
    <location>
        <begin position="1"/>
        <end position="27"/>
    </location>
</feature>
<keyword evidence="3" id="KW-0732">Signal</keyword>
<keyword evidence="2" id="KW-1133">Transmembrane helix</keyword>
<feature type="chain" id="PRO_5002522176" evidence="3">
    <location>
        <begin position="28"/>
        <end position="277"/>
    </location>
</feature>
<reference evidence="4" key="1">
    <citation type="submission" date="2014-08" db="EMBL/GenBank/DDBJ databases">
        <authorList>
            <person name="Sharma Rahul"/>
            <person name="Thines Marco"/>
        </authorList>
    </citation>
    <scope>NUCLEOTIDE SEQUENCE</scope>
</reference>
<feature type="compositionally biased region" description="Basic and acidic residues" evidence="1">
    <location>
        <begin position="256"/>
        <end position="277"/>
    </location>
</feature>
<evidence type="ECO:0000256" key="2">
    <source>
        <dbReference type="SAM" id="Phobius"/>
    </source>
</evidence>
<dbReference type="AlphaFoldDB" id="A0A0F7SR20"/>
<dbReference type="EMBL" id="LN483142">
    <property type="protein sequence ID" value="CED82955.1"/>
    <property type="molecule type" value="Genomic_DNA"/>
</dbReference>
<feature type="compositionally biased region" description="Low complexity" evidence="1">
    <location>
        <begin position="238"/>
        <end position="255"/>
    </location>
</feature>
<feature type="region of interest" description="Disordered" evidence="1">
    <location>
        <begin position="207"/>
        <end position="277"/>
    </location>
</feature>
<feature type="transmembrane region" description="Helical" evidence="2">
    <location>
        <begin position="77"/>
        <end position="99"/>
    </location>
</feature>